<reference evidence="1" key="1">
    <citation type="submission" date="2014-11" db="EMBL/GenBank/DDBJ databases">
        <authorList>
            <person name="Amaro Gonzalez C."/>
        </authorList>
    </citation>
    <scope>NUCLEOTIDE SEQUENCE</scope>
</reference>
<name>A0A0E9TLI2_ANGAN</name>
<dbReference type="EMBL" id="GBXM01054121">
    <property type="protein sequence ID" value="JAH54456.1"/>
    <property type="molecule type" value="Transcribed_RNA"/>
</dbReference>
<reference evidence="1" key="2">
    <citation type="journal article" date="2015" name="Fish Shellfish Immunol.">
        <title>Early steps in the European eel (Anguilla anguilla)-Vibrio vulnificus interaction in the gills: Role of the RtxA13 toxin.</title>
        <authorList>
            <person name="Callol A."/>
            <person name="Pajuelo D."/>
            <person name="Ebbesson L."/>
            <person name="Teles M."/>
            <person name="MacKenzie S."/>
            <person name="Amaro C."/>
        </authorList>
    </citation>
    <scope>NUCLEOTIDE SEQUENCE</scope>
</reference>
<proteinExistence type="predicted"/>
<sequence length="82" mass="9384">MDLSEERAFSQGFVINSFSPIILCSFPSRVFFSSEGPKALRSECFWGMHTFYPGDSYIMQFLFLSRSWLVEMELAPPSSGRV</sequence>
<dbReference type="AlphaFoldDB" id="A0A0E9TLI2"/>
<accession>A0A0E9TLI2</accession>
<evidence type="ECO:0000313" key="1">
    <source>
        <dbReference type="EMBL" id="JAH54456.1"/>
    </source>
</evidence>
<protein>
    <submittedName>
        <fullName evidence="1">Uncharacterized protein</fullName>
    </submittedName>
</protein>
<organism evidence="1">
    <name type="scientific">Anguilla anguilla</name>
    <name type="common">European freshwater eel</name>
    <name type="synonym">Muraena anguilla</name>
    <dbReference type="NCBI Taxonomy" id="7936"/>
    <lineage>
        <taxon>Eukaryota</taxon>
        <taxon>Metazoa</taxon>
        <taxon>Chordata</taxon>
        <taxon>Craniata</taxon>
        <taxon>Vertebrata</taxon>
        <taxon>Euteleostomi</taxon>
        <taxon>Actinopterygii</taxon>
        <taxon>Neopterygii</taxon>
        <taxon>Teleostei</taxon>
        <taxon>Anguilliformes</taxon>
        <taxon>Anguillidae</taxon>
        <taxon>Anguilla</taxon>
    </lineage>
</organism>